<organism evidence="2 3">
    <name type="scientific">Panagrellus redivivus</name>
    <name type="common">Microworm</name>
    <dbReference type="NCBI Taxonomy" id="6233"/>
    <lineage>
        <taxon>Eukaryota</taxon>
        <taxon>Metazoa</taxon>
        <taxon>Ecdysozoa</taxon>
        <taxon>Nematoda</taxon>
        <taxon>Chromadorea</taxon>
        <taxon>Rhabditida</taxon>
        <taxon>Tylenchina</taxon>
        <taxon>Panagrolaimomorpha</taxon>
        <taxon>Panagrolaimoidea</taxon>
        <taxon>Panagrolaimidae</taxon>
        <taxon>Panagrellus</taxon>
    </lineage>
</organism>
<dbReference type="Proteomes" id="UP000492821">
    <property type="component" value="Unassembled WGS sequence"/>
</dbReference>
<proteinExistence type="predicted"/>
<feature type="region of interest" description="Disordered" evidence="1">
    <location>
        <begin position="33"/>
        <end position="52"/>
    </location>
</feature>
<protein>
    <submittedName>
        <fullName evidence="3">Secreted protein</fullName>
    </submittedName>
</protein>
<evidence type="ECO:0000256" key="1">
    <source>
        <dbReference type="SAM" id="MobiDB-lite"/>
    </source>
</evidence>
<name>A0A7E5A0F1_PANRE</name>
<evidence type="ECO:0000313" key="2">
    <source>
        <dbReference type="Proteomes" id="UP000492821"/>
    </source>
</evidence>
<sequence length="112" mass="12633">MTPKTTKIPMAPTLRMHLAPTILMSTTWIRPPHLPSSCPSKNKSKTGPKIASVPIRQIPPSKTALPRSRRWKSLLQASPCRQSRLPRRRRCRIVLPLQACRSVSKTCSSKTR</sequence>
<dbReference type="WBParaSite" id="Pan_g6210.t1">
    <property type="protein sequence ID" value="Pan_g6210.t1"/>
    <property type="gene ID" value="Pan_g6210"/>
</dbReference>
<keyword evidence="2" id="KW-1185">Reference proteome</keyword>
<reference evidence="2" key="1">
    <citation type="journal article" date="2013" name="Genetics">
        <title>The draft genome and transcriptome of Panagrellus redivivus are shaped by the harsh demands of a free-living lifestyle.</title>
        <authorList>
            <person name="Srinivasan J."/>
            <person name="Dillman A.R."/>
            <person name="Macchietto M.G."/>
            <person name="Heikkinen L."/>
            <person name="Lakso M."/>
            <person name="Fracchia K.M."/>
            <person name="Antoshechkin I."/>
            <person name="Mortazavi A."/>
            <person name="Wong G."/>
            <person name="Sternberg P.W."/>
        </authorList>
    </citation>
    <scope>NUCLEOTIDE SEQUENCE [LARGE SCALE GENOMIC DNA]</scope>
    <source>
        <strain evidence="2">MT8872</strain>
    </source>
</reference>
<accession>A0A7E5A0F1</accession>
<reference evidence="3" key="2">
    <citation type="submission" date="2020-10" db="UniProtKB">
        <authorList>
            <consortium name="WormBaseParasite"/>
        </authorList>
    </citation>
    <scope>IDENTIFICATION</scope>
</reference>
<evidence type="ECO:0000313" key="3">
    <source>
        <dbReference type="WBParaSite" id="Pan_g6210.t1"/>
    </source>
</evidence>
<dbReference type="AlphaFoldDB" id="A0A7E5A0F1"/>